<dbReference type="Gene3D" id="4.10.240.10">
    <property type="entry name" value="Zn(2)-C6 fungal-type DNA-binding domain"/>
    <property type="match status" value="1"/>
</dbReference>
<protein>
    <recommendedName>
        <fullName evidence="7">Zn(2)-C6 fungal-type domain-containing protein</fullName>
    </recommendedName>
</protein>
<comment type="caution">
    <text evidence="8">The sequence shown here is derived from an EMBL/GenBank/DDBJ whole genome shotgun (WGS) entry which is preliminary data.</text>
</comment>
<keyword evidence="5" id="KW-0539">Nucleus</keyword>
<dbReference type="InterPro" id="IPR001138">
    <property type="entry name" value="Zn2Cys6_DnaBD"/>
</dbReference>
<evidence type="ECO:0000256" key="5">
    <source>
        <dbReference type="ARBA" id="ARBA00023242"/>
    </source>
</evidence>
<feature type="region of interest" description="Disordered" evidence="6">
    <location>
        <begin position="92"/>
        <end position="132"/>
    </location>
</feature>
<evidence type="ECO:0000313" key="9">
    <source>
        <dbReference type="Proteomes" id="UP000616885"/>
    </source>
</evidence>
<keyword evidence="2" id="KW-0479">Metal-binding</keyword>
<evidence type="ECO:0000256" key="4">
    <source>
        <dbReference type="ARBA" id="ARBA00023163"/>
    </source>
</evidence>
<dbReference type="GO" id="GO:0006351">
    <property type="term" value="P:DNA-templated transcription"/>
    <property type="evidence" value="ECO:0007669"/>
    <property type="project" value="InterPro"/>
</dbReference>
<feature type="region of interest" description="Disordered" evidence="6">
    <location>
        <begin position="613"/>
        <end position="694"/>
    </location>
</feature>
<accession>A0A8H7NKZ7</accession>
<evidence type="ECO:0000256" key="6">
    <source>
        <dbReference type="SAM" id="MobiDB-lite"/>
    </source>
</evidence>
<dbReference type="InterPro" id="IPR036864">
    <property type="entry name" value="Zn2-C6_fun-type_DNA-bd_sf"/>
</dbReference>
<comment type="subcellular location">
    <subcellularLocation>
        <location evidence="1">Nucleus</location>
    </subcellularLocation>
</comment>
<dbReference type="Pfam" id="PF04082">
    <property type="entry name" value="Fungal_trans"/>
    <property type="match status" value="1"/>
</dbReference>
<name>A0A8H7NKZ7_BIOOC</name>
<feature type="compositionally biased region" description="Pro residues" evidence="6">
    <location>
        <begin position="666"/>
        <end position="675"/>
    </location>
</feature>
<dbReference type="CDD" id="cd12148">
    <property type="entry name" value="fungal_TF_MHR"/>
    <property type="match status" value="1"/>
</dbReference>
<dbReference type="GO" id="GO:0008270">
    <property type="term" value="F:zinc ion binding"/>
    <property type="evidence" value="ECO:0007669"/>
    <property type="project" value="InterPro"/>
</dbReference>
<dbReference type="GO" id="GO:0000981">
    <property type="term" value="F:DNA-binding transcription factor activity, RNA polymerase II-specific"/>
    <property type="evidence" value="ECO:0007669"/>
    <property type="project" value="InterPro"/>
</dbReference>
<evidence type="ECO:0000259" key="7">
    <source>
        <dbReference type="PROSITE" id="PS50048"/>
    </source>
</evidence>
<feature type="region of interest" description="Disordered" evidence="6">
    <location>
        <begin position="342"/>
        <end position="364"/>
    </location>
</feature>
<feature type="compositionally biased region" description="Polar residues" evidence="6">
    <location>
        <begin position="615"/>
        <end position="631"/>
    </location>
</feature>
<sequence>MIRLPSTPLVSLPGTGATSTMTWNAGQVPSSGQSEFMATLPSSSSSSASMIRRRAPIACRRCRRMRSKCVHDNNNPHCRACKQAGVSPRDCVYPVRGQPDNDREYRHPRIRASKPKPSERRRSGVKASAKQASQNLVTNAELAEYWDLPPVEELVEAVSRFCSHSIQLSFISKDDFCSRLRDDPESVSSFLLACILAISARVSPLAVERYKSGSKASLYCLERASAMSLDQIHQEPTLERCQAFCLLSIAQDCQGFHKESYINLGIAIRMASWLQLHKEEMFELDDDSPIMIRRAESARRTLWMLFCHENLISGSTSVMFLSPPDITTYLPCSEPDFIQGQEPRSRATLADTPPAIEHPASTGDRGRSLFASLIQIHHIWGIARRTVSNRHSRPDDTDSDLEGLKKKLKHWEESLPKYHNWSLPMLRKHRANGHELAYLKVAMMLRLCNIIIRQPRVESVLVDVTKSQQEPYMETTRELYNNVCTLYNQIDSLFSGKLTNEGGEDQIFALCVYHCGLFAAYLCKYPSVCQDSAIVANGPKMLNKIYTIIDEKMDIWPQAAGWRIELTNIQPCLAGPGDEKAQAYEEMQPSVPHILAVSEAAVNQTRSAPAVQFDRSVTNHSPQAPISQVSTAPIGEMAPSRPFAGHSSNPVAAQPPPRNPHEESPTPLPPLPPYPTMQTSGPPTLPPSGFHHSLTLLSQGPRQAMSNAPFYFENQADGPRVLEHTYSHHPVPSTGPGYDVGFGETQTAMPGSQGDALYSRHPEVAVSRTSSFESDGGVQLVRSQEWMPQPPCVRALDGWVCWDLS</sequence>
<dbReference type="AlphaFoldDB" id="A0A8H7NKZ7"/>
<dbReference type="PANTHER" id="PTHR47338">
    <property type="entry name" value="ZN(II)2CYS6 TRANSCRIPTION FACTOR (EUROFUNG)-RELATED"/>
    <property type="match status" value="1"/>
</dbReference>
<dbReference type="Proteomes" id="UP000616885">
    <property type="component" value="Unassembled WGS sequence"/>
</dbReference>
<dbReference type="InterPro" id="IPR050815">
    <property type="entry name" value="TF_fung"/>
</dbReference>
<evidence type="ECO:0000256" key="2">
    <source>
        <dbReference type="ARBA" id="ARBA00022723"/>
    </source>
</evidence>
<organism evidence="8 9">
    <name type="scientific">Bionectria ochroleuca</name>
    <name type="common">Gliocladium roseum</name>
    <dbReference type="NCBI Taxonomy" id="29856"/>
    <lineage>
        <taxon>Eukaryota</taxon>
        <taxon>Fungi</taxon>
        <taxon>Dikarya</taxon>
        <taxon>Ascomycota</taxon>
        <taxon>Pezizomycotina</taxon>
        <taxon>Sordariomycetes</taxon>
        <taxon>Hypocreomycetidae</taxon>
        <taxon>Hypocreales</taxon>
        <taxon>Bionectriaceae</taxon>
        <taxon>Clonostachys</taxon>
    </lineage>
</organism>
<dbReference type="InterPro" id="IPR007219">
    <property type="entry name" value="XnlR_reg_dom"/>
</dbReference>
<proteinExistence type="predicted"/>
<dbReference type="SMART" id="SM00906">
    <property type="entry name" value="Fungal_trans"/>
    <property type="match status" value="1"/>
</dbReference>
<keyword evidence="4" id="KW-0804">Transcription</keyword>
<evidence type="ECO:0000256" key="3">
    <source>
        <dbReference type="ARBA" id="ARBA00023015"/>
    </source>
</evidence>
<dbReference type="SUPFAM" id="SSF57701">
    <property type="entry name" value="Zn2/Cys6 DNA-binding domain"/>
    <property type="match status" value="1"/>
</dbReference>
<gene>
    <name evidence="8" type="ORF">IM811_008567</name>
</gene>
<dbReference type="EMBL" id="JADCTT010000002">
    <property type="protein sequence ID" value="KAF9757623.1"/>
    <property type="molecule type" value="Genomic_DNA"/>
</dbReference>
<feature type="region of interest" description="Disordered" evidence="6">
    <location>
        <begin position="28"/>
        <end position="49"/>
    </location>
</feature>
<feature type="domain" description="Zn(2)-C6 fungal-type" evidence="7">
    <location>
        <begin position="58"/>
        <end position="93"/>
    </location>
</feature>
<evidence type="ECO:0000256" key="1">
    <source>
        <dbReference type="ARBA" id="ARBA00004123"/>
    </source>
</evidence>
<dbReference type="GO" id="GO:0005634">
    <property type="term" value="C:nucleus"/>
    <property type="evidence" value="ECO:0007669"/>
    <property type="project" value="UniProtKB-SubCell"/>
</dbReference>
<dbReference type="GO" id="GO:0003677">
    <property type="term" value="F:DNA binding"/>
    <property type="evidence" value="ECO:0007669"/>
    <property type="project" value="InterPro"/>
</dbReference>
<evidence type="ECO:0000313" key="8">
    <source>
        <dbReference type="EMBL" id="KAF9757623.1"/>
    </source>
</evidence>
<dbReference type="CDD" id="cd00067">
    <property type="entry name" value="GAL4"/>
    <property type="match status" value="1"/>
</dbReference>
<dbReference type="PANTHER" id="PTHR47338:SF5">
    <property type="entry name" value="ZN(II)2CYS6 TRANSCRIPTION FACTOR (EUROFUNG)"/>
    <property type="match status" value="1"/>
</dbReference>
<keyword evidence="3" id="KW-0805">Transcription regulation</keyword>
<reference evidence="8" key="1">
    <citation type="submission" date="2020-10" db="EMBL/GenBank/DDBJ databases">
        <title>High-Quality Genome Resource of Clonostachys rosea strain S41 by Oxford Nanopore Long-Read Sequencing.</title>
        <authorList>
            <person name="Wang H."/>
        </authorList>
    </citation>
    <scope>NUCLEOTIDE SEQUENCE</scope>
    <source>
        <strain evidence="8">S41</strain>
    </source>
</reference>
<dbReference type="PROSITE" id="PS50048">
    <property type="entry name" value="ZN2_CY6_FUNGAL_2"/>
    <property type="match status" value="1"/>
</dbReference>